<proteinExistence type="predicted"/>
<dbReference type="EMBL" id="JAOBYN010000007">
    <property type="protein sequence ID" value="MDH1055011.1"/>
    <property type="molecule type" value="Genomic_DNA"/>
</dbReference>
<evidence type="ECO:0008006" key="3">
    <source>
        <dbReference type="Google" id="ProtNLM"/>
    </source>
</evidence>
<organism evidence="1 2">
    <name type="scientific">Aquipseudomonas alcaligenes</name>
    <name type="common">Pseudomonas alcaligenes</name>
    <dbReference type="NCBI Taxonomy" id="43263"/>
    <lineage>
        <taxon>Bacteria</taxon>
        <taxon>Pseudomonadati</taxon>
        <taxon>Pseudomonadota</taxon>
        <taxon>Gammaproteobacteria</taxon>
        <taxon>Pseudomonadales</taxon>
        <taxon>Pseudomonadaceae</taxon>
        <taxon>Aquipseudomonas</taxon>
    </lineage>
</organism>
<comment type="caution">
    <text evidence="1">The sequence shown here is derived from an EMBL/GenBank/DDBJ whole genome shotgun (WGS) entry which is preliminary data.</text>
</comment>
<evidence type="ECO:0000313" key="2">
    <source>
        <dbReference type="Proteomes" id="UP001158730"/>
    </source>
</evidence>
<dbReference type="Proteomes" id="UP001158730">
    <property type="component" value="Unassembled WGS sequence"/>
</dbReference>
<name>A0AA42N2K9_AQUAC</name>
<reference evidence="1" key="1">
    <citation type="submission" date="2022-09" db="EMBL/GenBank/DDBJ databases">
        <title>Intensive care unit water sources are persistently colonized with multi-drug resistant bacteria and are the site of extensive horizontal gene transfer of antibiotic resistance genes.</title>
        <authorList>
            <person name="Diorio-Toth L."/>
        </authorList>
    </citation>
    <scope>NUCLEOTIDE SEQUENCE</scope>
    <source>
        <strain evidence="1">GD03990</strain>
    </source>
</reference>
<dbReference type="AlphaFoldDB" id="A0AA42N2K9"/>
<evidence type="ECO:0000313" key="1">
    <source>
        <dbReference type="EMBL" id="MDH1055011.1"/>
    </source>
</evidence>
<accession>A0AA42N2K9</accession>
<gene>
    <name evidence="1" type="ORF">N5C05_09595</name>
</gene>
<protein>
    <recommendedName>
        <fullName evidence="3">DUF4276 family protein</fullName>
    </recommendedName>
</protein>
<dbReference type="RefSeq" id="WP_280053764.1">
    <property type="nucleotide sequence ID" value="NZ_JAOBYN010000007.1"/>
</dbReference>
<sequence length="230" mass="26363">MKKVAIFVEGYTEFYFLERLIAELADWGKVSLELAKQHAGRLILLNTTGAPQETALIHVLLVNCCGDGSVKSFILERKTRLAEQGYTHVLGLQDLYPKQHHDLEKFKSMISKGLDDENIDIKMCIAVAEIEAWFLGELTHYARIDPQLSHEIIIEKLNFDPVNSDIELEVRHPSKLLDKVYNIAGLSYSKRESEVKRVISSLNYEELYTTTRDKSKSLNNLLENLDYYLS</sequence>